<reference evidence="7" key="1">
    <citation type="submission" date="2010-06" db="EMBL/GenBank/DDBJ databases">
        <authorList>
            <person name="Muzny D."/>
            <person name="Qin X."/>
            <person name="Buhay C."/>
            <person name="Dugan-Rocha S."/>
            <person name="Ding Y."/>
            <person name="Chen G."/>
            <person name="Hawes A."/>
            <person name="Holder M."/>
            <person name="Jhangiani S."/>
            <person name="Johnson A."/>
            <person name="Khan Z."/>
            <person name="Li Z."/>
            <person name="Liu W."/>
            <person name="Liu X."/>
            <person name="Perez L."/>
            <person name="Shen H."/>
            <person name="Wang Q."/>
            <person name="Watt J."/>
            <person name="Xi L."/>
            <person name="Xin Y."/>
            <person name="Zhou J."/>
            <person name="Deng J."/>
            <person name="Jiang H."/>
            <person name="Liu Y."/>
            <person name="Qu J."/>
            <person name="Song X.-Z."/>
            <person name="Zhang L."/>
            <person name="Villasana D."/>
            <person name="Johnson A."/>
            <person name="Liu J."/>
            <person name="Liyanage D."/>
            <person name="Lorensuhewa L."/>
            <person name="Robinson T."/>
            <person name="Song A."/>
            <person name="Song B.-B."/>
            <person name="Dinh H."/>
            <person name="Thornton R."/>
            <person name="Coyle M."/>
            <person name="Francisco L."/>
            <person name="Jackson L."/>
            <person name="Javaid M."/>
            <person name="Korchina V."/>
            <person name="Kovar C."/>
            <person name="Mata R."/>
            <person name="Mathew T."/>
            <person name="Ngo R."/>
            <person name="Nguyen L."/>
            <person name="Nguyen N."/>
            <person name="Okwuonu G."/>
            <person name="Ongeri F."/>
            <person name="Pham C."/>
            <person name="Simmons D."/>
            <person name="Wilczek-Boney K."/>
            <person name="Hale W."/>
            <person name="Jakkamsetti A."/>
            <person name="Pham P."/>
            <person name="Ruth R."/>
            <person name="San Lucas F."/>
            <person name="Warren J."/>
            <person name="Zhang J."/>
            <person name="Zhao Z."/>
            <person name="Zhou C."/>
            <person name="Zhu D."/>
            <person name="Lee S."/>
            <person name="Bess C."/>
            <person name="Blankenburg K."/>
            <person name="Forbes L."/>
            <person name="Fu Q."/>
            <person name="Gubbala S."/>
            <person name="Hirani K."/>
            <person name="Jayaseelan J.C."/>
            <person name="Lara F."/>
            <person name="Munidasa M."/>
            <person name="Palculict T."/>
            <person name="Patil S."/>
            <person name="Pu L.-L."/>
            <person name="Saada N."/>
            <person name="Tang L."/>
            <person name="Weissenberger G."/>
            <person name="Zhu Y."/>
            <person name="Hemphill L."/>
            <person name="Shang Y."/>
            <person name="Youmans B."/>
            <person name="Ayvaz T."/>
            <person name="Ross M."/>
            <person name="Santibanez J."/>
            <person name="Aqrawi P."/>
            <person name="Gross S."/>
            <person name="Joshi V."/>
            <person name="Fowler G."/>
            <person name="Nazareth L."/>
            <person name="Reid J."/>
            <person name="Worley K."/>
            <person name="Petrosino J."/>
            <person name="Highlander S."/>
            <person name="Gibbs R."/>
        </authorList>
    </citation>
    <scope>NUCLEOTIDE SEQUENCE [LARGE SCALE GENOMIC DNA]</scope>
    <source>
        <strain evidence="7">DSM 20601</strain>
    </source>
</reference>
<sequence>MNLYHKKRGLGFMLFKKNKALASSSLLDLLRISNDTKLPYERLQFKRNQVMIEENRSNDTLYILIEGVAVAYQSTSKEDSILYFCGKNELIGFLQPEIDNQTLFGFRAISDVIVYKFDHSYLLERINATAEPVRLIQQLYIANTEALLWREQLLHLPTDKRILAALLALGEKFGRTEPDGSYLIPYYFTQKILGSYLHIARTYVAINLQKLEKEGILTLSPKPWQIYKPEEQQLLLNEYFA</sequence>
<dbReference type="PROSITE" id="PS50042">
    <property type="entry name" value="CNMP_BINDING_3"/>
    <property type="match status" value="1"/>
</dbReference>
<dbReference type="STRING" id="525367.HMPREF0556_10895"/>
<evidence type="ECO:0000256" key="2">
    <source>
        <dbReference type="ARBA" id="ARBA00023125"/>
    </source>
</evidence>
<gene>
    <name evidence="7" type="ORF">HMPREF0556_10895</name>
</gene>
<evidence type="ECO:0000259" key="5">
    <source>
        <dbReference type="PROSITE" id="PS50042"/>
    </source>
</evidence>
<evidence type="ECO:0000256" key="1">
    <source>
        <dbReference type="ARBA" id="ARBA00023015"/>
    </source>
</evidence>
<feature type="domain" description="Cyclic nucleotide-binding" evidence="5">
    <location>
        <begin position="14"/>
        <end position="143"/>
    </location>
</feature>
<dbReference type="GO" id="GO:0006355">
    <property type="term" value="P:regulation of DNA-templated transcription"/>
    <property type="evidence" value="ECO:0007669"/>
    <property type="project" value="InterPro"/>
</dbReference>
<proteinExistence type="predicted"/>
<dbReference type="EMBL" id="ACCR02000003">
    <property type="protein sequence ID" value="EFI84342.1"/>
    <property type="molecule type" value="Genomic_DNA"/>
</dbReference>
<dbReference type="CDD" id="cd00038">
    <property type="entry name" value="CAP_ED"/>
    <property type="match status" value="1"/>
</dbReference>
<comment type="caution">
    <text evidence="7">The sequence shown here is derived from an EMBL/GenBank/DDBJ whole genome shotgun (WGS) entry which is preliminary data.</text>
</comment>
<dbReference type="GO" id="GO:0003677">
    <property type="term" value="F:DNA binding"/>
    <property type="evidence" value="ECO:0007669"/>
    <property type="project" value="UniProtKB-KW"/>
</dbReference>
<evidence type="ECO:0000256" key="4">
    <source>
        <dbReference type="ARBA" id="ARBA00023163"/>
    </source>
</evidence>
<keyword evidence="3" id="KW-0010">Activator</keyword>
<keyword evidence="4" id="KW-0804">Transcription</keyword>
<evidence type="ECO:0000313" key="8">
    <source>
        <dbReference type="Proteomes" id="UP000010119"/>
    </source>
</evidence>
<accession>D7UXD4</accession>
<dbReference type="SUPFAM" id="SSF46785">
    <property type="entry name" value="Winged helix' DNA-binding domain"/>
    <property type="match status" value="1"/>
</dbReference>
<evidence type="ECO:0000259" key="6">
    <source>
        <dbReference type="PROSITE" id="PS51063"/>
    </source>
</evidence>
<dbReference type="Proteomes" id="UP000010119">
    <property type="component" value="Unassembled WGS sequence"/>
</dbReference>
<name>D7UXD4_LISGR</name>
<evidence type="ECO:0000313" key="7">
    <source>
        <dbReference type="EMBL" id="EFI84342.1"/>
    </source>
</evidence>
<keyword evidence="1" id="KW-0805">Transcription regulation</keyword>
<dbReference type="HOGENOM" id="CLU_100556_0_0_9"/>
<dbReference type="PROSITE" id="PS51063">
    <property type="entry name" value="HTH_CRP_2"/>
    <property type="match status" value="1"/>
</dbReference>
<evidence type="ECO:0000256" key="3">
    <source>
        <dbReference type="ARBA" id="ARBA00023159"/>
    </source>
</evidence>
<dbReference type="Pfam" id="PF00027">
    <property type="entry name" value="cNMP_binding"/>
    <property type="match status" value="1"/>
</dbReference>
<organism evidence="7 8">
    <name type="scientific">Listeria grayi DSM 20601</name>
    <dbReference type="NCBI Taxonomy" id="525367"/>
    <lineage>
        <taxon>Bacteria</taxon>
        <taxon>Bacillati</taxon>
        <taxon>Bacillota</taxon>
        <taxon>Bacilli</taxon>
        <taxon>Bacillales</taxon>
        <taxon>Listeriaceae</taxon>
        <taxon>Listeria</taxon>
    </lineage>
</organism>
<keyword evidence="2" id="KW-0238">DNA-binding</keyword>
<dbReference type="InterPro" id="IPR018490">
    <property type="entry name" value="cNMP-bd_dom_sf"/>
</dbReference>
<dbReference type="InterPro" id="IPR036390">
    <property type="entry name" value="WH_DNA-bd_sf"/>
</dbReference>
<dbReference type="InterPro" id="IPR014710">
    <property type="entry name" value="RmlC-like_jellyroll"/>
</dbReference>
<dbReference type="SUPFAM" id="SSF51206">
    <property type="entry name" value="cAMP-binding domain-like"/>
    <property type="match status" value="1"/>
</dbReference>
<dbReference type="AlphaFoldDB" id="D7UXD4"/>
<keyword evidence="8" id="KW-1185">Reference proteome</keyword>
<dbReference type="InterPro" id="IPR000595">
    <property type="entry name" value="cNMP-bd_dom"/>
</dbReference>
<dbReference type="InterPro" id="IPR012318">
    <property type="entry name" value="HTH_CRP"/>
</dbReference>
<dbReference type="eggNOG" id="COG0664">
    <property type="taxonomic scope" value="Bacteria"/>
</dbReference>
<feature type="domain" description="HTH crp-type" evidence="6">
    <location>
        <begin position="156"/>
        <end position="230"/>
    </location>
</feature>
<dbReference type="Gene3D" id="2.60.120.10">
    <property type="entry name" value="Jelly Rolls"/>
    <property type="match status" value="1"/>
</dbReference>
<protein>
    <submittedName>
        <fullName evidence="7">Cyclic nucleotide-binding domain protein</fullName>
    </submittedName>
</protein>